<dbReference type="PROSITE" id="PS00070">
    <property type="entry name" value="ALDEHYDE_DEHYDR_CYS"/>
    <property type="match status" value="1"/>
</dbReference>
<dbReference type="CDD" id="cd07109">
    <property type="entry name" value="ALDH_AAS00426"/>
    <property type="match status" value="1"/>
</dbReference>
<dbReference type="RefSeq" id="WP_340354799.1">
    <property type="nucleotide sequence ID" value="NZ_JBBKZU010000001.1"/>
</dbReference>
<evidence type="ECO:0000256" key="1">
    <source>
        <dbReference type="ARBA" id="ARBA00023002"/>
    </source>
</evidence>
<dbReference type="InterPro" id="IPR016161">
    <property type="entry name" value="Ald_DH/histidinol_DH"/>
</dbReference>
<dbReference type="PROSITE" id="PS00687">
    <property type="entry name" value="ALDEHYDE_DEHYDR_GLU"/>
    <property type="match status" value="1"/>
</dbReference>
<organism evidence="5 6">
    <name type="scientific">Variovorax ureilyticus</name>
    <dbReference type="NCBI Taxonomy" id="1836198"/>
    <lineage>
        <taxon>Bacteria</taxon>
        <taxon>Pseudomonadati</taxon>
        <taxon>Pseudomonadota</taxon>
        <taxon>Betaproteobacteria</taxon>
        <taxon>Burkholderiales</taxon>
        <taxon>Comamonadaceae</taxon>
        <taxon>Variovorax</taxon>
    </lineage>
</organism>
<gene>
    <name evidence="5" type="ORF">WKW77_00110</name>
</gene>
<accession>A0ABU8V999</accession>
<protein>
    <submittedName>
        <fullName evidence="5">Aldehyde dehydrogenase family protein</fullName>
    </submittedName>
</protein>
<name>A0ABU8V999_9BURK</name>
<feature type="active site" evidence="2">
    <location>
        <position position="246"/>
    </location>
</feature>
<sequence>MQLNYIGNESVASSSGRTLPVIDPSDGQTFDELQRSNAADIDAAVQAARHCFETSWQKVSAAERGRLLYKLSQKIAAHTDELALIEQRDCGKPVKQARADALALVRYFEFYAGACDKLHGETIPYQDGYSVLTWREPHGVTGHIVPWNYPMQIFGRSVGGALAAGNVCVVKPSEDACLSLIRVAQLAAEVGFPPGAINIVTGYGHEVGDALARHEGIDHISFTGSPSVGTLIQQVAAERHCPVTLELGGKSPQIIFADADLNAAIPVLINAIVQNAGQTCSAGSRVLIQRDIYEPLLERLGHAFEALRVGPAAMDLDVGPLIRQTQQQRVWDFLSDAQVAGIPMVGQGTVVDEAPQSGFYQAPTLLRDVPVDHRLAQEEVFGPVLAAMRFHDEDEAVALANATRFGLVAGIWTENGSRQLRMAKRVKSGQVFINNYGAGGGVELPFGGVKSSGYGREKGFEALYGFTTLKTVAIRHG</sequence>
<evidence type="ECO:0000256" key="3">
    <source>
        <dbReference type="RuleBase" id="RU003345"/>
    </source>
</evidence>
<dbReference type="InterPro" id="IPR016162">
    <property type="entry name" value="Ald_DH_N"/>
</dbReference>
<evidence type="ECO:0000259" key="4">
    <source>
        <dbReference type="Pfam" id="PF00171"/>
    </source>
</evidence>
<feature type="domain" description="Aldehyde dehydrogenase" evidence="4">
    <location>
        <begin position="13"/>
        <end position="472"/>
    </location>
</feature>
<dbReference type="InterPro" id="IPR016163">
    <property type="entry name" value="Ald_DH_C"/>
</dbReference>
<comment type="similarity">
    <text evidence="3">Belongs to the aldehyde dehydrogenase family.</text>
</comment>
<dbReference type="Gene3D" id="3.40.309.10">
    <property type="entry name" value="Aldehyde Dehydrogenase, Chain A, domain 2"/>
    <property type="match status" value="1"/>
</dbReference>
<dbReference type="InterPro" id="IPR016160">
    <property type="entry name" value="Ald_DH_CS_CYS"/>
</dbReference>
<evidence type="ECO:0000256" key="2">
    <source>
        <dbReference type="PROSITE-ProRule" id="PRU10007"/>
    </source>
</evidence>
<keyword evidence="6" id="KW-1185">Reference proteome</keyword>
<dbReference type="EMBL" id="JBBKZU010000001">
    <property type="protein sequence ID" value="MEJ8809449.1"/>
    <property type="molecule type" value="Genomic_DNA"/>
</dbReference>
<dbReference type="Pfam" id="PF00171">
    <property type="entry name" value="Aldedh"/>
    <property type="match status" value="1"/>
</dbReference>
<dbReference type="PANTHER" id="PTHR11699">
    <property type="entry name" value="ALDEHYDE DEHYDROGENASE-RELATED"/>
    <property type="match status" value="1"/>
</dbReference>
<comment type="caution">
    <text evidence="5">The sequence shown here is derived from an EMBL/GenBank/DDBJ whole genome shotgun (WGS) entry which is preliminary data.</text>
</comment>
<dbReference type="InterPro" id="IPR029510">
    <property type="entry name" value="Ald_DH_CS_GLU"/>
</dbReference>
<evidence type="ECO:0000313" key="5">
    <source>
        <dbReference type="EMBL" id="MEJ8809449.1"/>
    </source>
</evidence>
<evidence type="ECO:0000313" key="6">
    <source>
        <dbReference type="Proteomes" id="UP001365846"/>
    </source>
</evidence>
<dbReference type="Gene3D" id="3.40.605.10">
    <property type="entry name" value="Aldehyde Dehydrogenase, Chain A, domain 1"/>
    <property type="match status" value="1"/>
</dbReference>
<dbReference type="SUPFAM" id="SSF53720">
    <property type="entry name" value="ALDH-like"/>
    <property type="match status" value="1"/>
</dbReference>
<dbReference type="Proteomes" id="UP001365846">
    <property type="component" value="Unassembled WGS sequence"/>
</dbReference>
<reference evidence="5 6" key="1">
    <citation type="submission" date="2024-03" db="EMBL/GenBank/DDBJ databases">
        <title>Novel species of the genus Variovorax.</title>
        <authorList>
            <person name="Liu Q."/>
            <person name="Xin Y.-H."/>
        </authorList>
    </citation>
    <scope>NUCLEOTIDE SEQUENCE [LARGE SCALE GENOMIC DNA]</scope>
    <source>
        <strain evidence="5 6">KACC 18899</strain>
    </source>
</reference>
<keyword evidence="1 3" id="KW-0560">Oxidoreductase</keyword>
<proteinExistence type="inferred from homology"/>
<dbReference type="InterPro" id="IPR015590">
    <property type="entry name" value="Aldehyde_DH_dom"/>
</dbReference>